<dbReference type="AlphaFoldDB" id="A0A387BPH4"/>
<evidence type="ECO:0000256" key="3">
    <source>
        <dbReference type="ARBA" id="ARBA00023163"/>
    </source>
</evidence>
<dbReference type="SUPFAM" id="SSF48498">
    <property type="entry name" value="Tetracyclin repressor-like, C-terminal domain"/>
    <property type="match status" value="1"/>
</dbReference>
<dbReference type="KEGG" id="gry:D7I44_14475"/>
<dbReference type="Gene3D" id="1.10.357.10">
    <property type="entry name" value="Tetracycline Repressor, domain 2"/>
    <property type="match status" value="1"/>
</dbReference>
<sequence length="199" mass="21504">MGNKGERTQTRMVESMLELIQTQGYTGAGLNAVTEHARVPKGSIYFHFPGGKATLGARAVELAAQQLSDQLAEAMANAESPRDVVESMVTALIEMLVESDYRLGCPVSVVTLDASERSEVLRTACAVAFDSWITTLADYLETQRHPRPQAWAMATTIVTSLEGTVILCRAHRSVEALRDTAAVLGSILDHASSQTEALR</sequence>
<dbReference type="Proteomes" id="UP000275069">
    <property type="component" value="Chromosome"/>
</dbReference>
<dbReference type="PANTHER" id="PTHR47506">
    <property type="entry name" value="TRANSCRIPTIONAL REGULATORY PROTEIN"/>
    <property type="match status" value="1"/>
</dbReference>
<evidence type="ECO:0000256" key="4">
    <source>
        <dbReference type="PROSITE-ProRule" id="PRU00335"/>
    </source>
</evidence>
<evidence type="ECO:0000256" key="2">
    <source>
        <dbReference type="ARBA" id="ARBA00023125"/>
    </source>
</evidence>
<keyword evidence="2 4" id="KW-0238">DNA-binding</keyword>
<name>A0A387BPH4_9MICO</name>
<keyword evidence="7" id="KW-1185">Reference proteome</keyword>
<dbReference type="InterPro" id="IPR036271">
    <property type="entry name" value="Tet_transcr_reg_TetR-rel_C_sf"/>
</dbReference>
<evidence type="ECO:0000259" key="5">
    <source>
        <dbReference type="PROSITE" id="PS50977"/>
    </source>
</evidence>
<dbReference type="EMBL" id="CP032624">
    <property type="protein sequence ID" value="AYG04608.1"/>
    <property type="molecule type" value="Genomic_DNA"/>
</dbReference>
<evidence type="ECO:0000313" key="6">
    <source>
        <dbReference type="EMBL" id="AYG04608.1"/>
    </source>
</evidence>
<dbReference type="PANTHER" id="PTHR47506:SF3">
    <property type="entry name" value="HTH-TYPE TRANSCRIPTIONAL REGULATOR LMRA"/>
    <property type="match status" value="1"/>
</dbReference>
<proteinExistence type="predicted"/>
<feature type="DNA-binding region" description="H-T-H motif" evidence="4">
    <location>
        <begin position="29"/>
        <end position="48"/>
    </location>
</feature>
<dbReference type="InterPro" id="IPR001647">
    <property type="entry name" value="HTH_TetR"/>
</dbReference>
<dbReference type="Pfam" id="PF21993">
    <property type="entry name" value="TetR_C_13_2"/>
    <property type="match status" value="1"/>
</dbReference>
<dbReference type="GO" id="GO:0003677">
    <property type="term" value="F:DNA binding"/>
    <property type="evidence" value="ECO:0007669"/>
    <property type="project" value="UniProtKB-UniRule"/>
</dbReference>
<evidence type="ECO:0000313" key="7">
    <source>
        <dbReference type="Proteomes" id="UP000275069"/>
    </source>
</evidence>
<keyword evidence="3" id="KW-0804">Transcription</keyword>
<gene>
    <name evidence="6" type="ORF">D7I44_14475</name>
</gene>
<reference evidence="6 7" key="1">
    <citation type="submission" date="2018-09" db="EMBL/GenBank/DDBJ databases">
        <title>Genome sequencing of strain 2DFW10M-5.</title>
        <authorList>
            <person name="Heo J."/>
            <person name="Kim S.-J."/>
            <person name="Kwon S.-W."/>
        </authorList>
    </citation>
    <scope>NUCLEOTIDE SEQUENCE [LARGE SCALE GENOMIC DNA]</scope>
    <source>
        <strain evidence="6 7">2DFW10M-5</strain>
    </source>
</reference>
<organism evidence="6 7">
    <name type="scientific">Gryllotalpicola protaetiae</name>
    <dbReference type="NCBI Taxonomy" id="2419771"/>
    <lineage>
        <taxon>Bacteria</taxon>
        <taxon>Bacillati</taxon>
        <taxon>Actinomycetota</taxon>
        <taxon>Actinomycetes</taxon>
        <taxon>Micrococcales</taxon>
        <taxon>Microbacteriaceae</taxon>
        <taxon>Gryllotalpicola</taxon>
    </lineage>
</organism>
<evidence type="ECO:0000256" key="1">
    <source>
        <dbReference type="ARBA" id="ARBA00023015"/>
    </source>
</evidence>
<dbReference type="PROSITE" id="PS50977">
    <property type="entry name" value="HTH_TETR_2"/>
    <property type="match status" value="1"/>
</dbReference>
<accession>A0A387BPH4</accession>
<dbReference type="Pfam" id="PF00440">
    <property type="entry name" value="TetR_N"/>
    <property type="match status" value="1"/>
</dbReference>
<dbReference type="SUPFAM" id="SSF46689">
    <property type="entry name" value="Homeodomain-like"/>
    <property type="match status" value="1"/>
</dbReference>
<feature type="domain" description="HTH tetR-type" evidence="5">
    <location>
        <begin position="6"/>
        <end position="66"/>
    </location>
</feature>
<dbReference type="InterPro" id="IPR054156">
    <property type="entry name" value="YxaF_TetR_C"/>
</dbReference>
<keyword evidence="1" id="KW-0805">Transcription regulation</keyword>
<dbReference type="OrthoDB" id="4567939at2"/>
<dbReference type="InterPro" id="IPR009057">
    <property type="entry name" value="Homeodomain-like_sf"/>
</dbReference>
<protein>
    <submittedName>
        <fullName evidence="6">TetR/AcrR family transcriptional regulator</fullName>
    </submittedName>
</protein>